<dbReference type="InterPro" id="IPR012340">
    <property type="entry name" value="NA-bd_OB-fold"/>
</dbReference>
<evidence type="ECO:0000256" key="1">
    <source>
        <dbReference type="SAM" id="MobiDB-lite"/>
    </source>
</evidence>
<evidence type="ECO:0000313" key="3">
    <source>
        <dbReference type="EMBL" id="NUZ05711.1"/>
    </source>
</evidence>
<dbReference type="SMART" id="SM00955">
    <property type="entry name" value="RNB"/>
    <property type="match status" value="1"/>
</dbReference>
<dbReference type="InterPro" id="IPR001900">
    <property type="entry name" value="RNase_II/R"/>
</dbReference>
<dbReference type="RefSeq" id="WP_176067929.1">
    <property type="nucleotide sequence ID" value="NZ_JABWMJ010000003.1"/>
</dbReference>
<sequence>MYALYEDSGKFHAGRVMSESDASLQVELESGKRAKVKAANVLLKFDKPEPGALIAEAQSLAKEMDLDLAWEFAPEGEFGFADLARDYFGESAGIESKAAALFGLFDAPHYFRRLGKGNFKKAPEEIVKAALLGIERKRQAALQIDAWAGELVAGNCPPPIREQLYKILFKPDKNGPEYKAVVEASRQAQRAPLDILKDAGAIDSPYQFHWRRFLFEHFPKGTGFAAVGVPGVDGELPLAPVEAFSIDDSTTTEIDDALSVQGIGSGRFTLGIHIAAPGLALAPGTPVDAIARERLSTVYMPGHKITMLPPAVVDAYTLLEGRECPVVSLYVTFDEATLAQSASETRLERIRIAANLRHDQLDSVITEETLSGTATPVAPRSDRSSDEEPAVDFEAGASPAAADAHPYRAELTTLYRLARHLKAGREAVRGKPELFNRPDYAFRLEGNDDAEPRGDERVAIAVRRRGSPLDLIVAESMILANSTWGGWLAACGVPGIYRSQASLAPGNKVRMSTRPAPHAGMGVAQYAWSTSPLRRYVDLVNQWQLIACARHGRTAALAAPFKPKDVQLLAIIADFDATYSDYNAFQSGLERYWTLKYLEQNDVRQLDGVVMKDGLVRADTLPLVFRAIGAESLARGAHVRVAIGGTDLLTLDVHASVVGRIDDAPVPDDAIADDADDAVEGAGPIAIAIDLGEASDDASPDAREASRGASIGDSAGAASSAAASPQVPA</sequence>
<dbReference type="InterPro" id="IPR050180">
    <property type="entry name" value="RNR_Ribonuclease"/>
</dbReference>
<dbReference type="AlphaFoldDB" id="A0A7Y6NM82"/>
<dbReference type="SUPFAM" id="SSF50249">
    <property type="entry name" value="Nucleic acid-binding proteins"/>
    <property type="match status" value="1"/>
</dbReference>
<name>A0A7Y6NM82_9BURK</name>
<dbReference type="GO" id="GO:0005829">
    <property type="term" value="C:cytosol"/>
    <property type="evidence" value="ECO:0007669"/>
    <property type="project" value="TreeGrafter"/>
</dbReference>
<dbReference type="GO" id="GO:0003723">
    <property type="term" value="F:RNA binding"/>
    <property type="evidence" value="ECO:0007669"/>
    <property type="project" value="InterPro"/>
</dbReference>
<feature type="region of interest" description="Disordered" evidence="1">
    <location>
        <begin position="368"/>
        <end position="390"/>
    </location>
</feature>
<dbReference type="PANTHER" id="PTHR23355">
    <property type="entry name" value="RIBONUCLEASE"/>
    <property type="match status" value="1"/>
</dbReference>
<dbReference type="Proteomes" id="UP000529637">
    <property type="component" value="Unassembled WGS sequence"/>
</dbReference>
<keyword evidence="4" id="KW-1185">Reference proteome</keyword>
<feature type="compositionally biased region" description="Low complexity" evidence="1">
    <location>
        <begin position="707"/>
        <end position="729"/>
    </location>
</feature>
<feature type="region of interest" description="Disordered" evidence="1">
    <location>
        <begin position="691"/>
        <end position="729"/>
    </location>
</feature>
<dbReference type="PANTHER" id="PTHR23355:SF9">
    <property type="entry name" value="DIS3-LIKE EXONUCLEASE 2"/>
    <property type="match status" value="1"/>
</dbReference>
<evidence type="ECO:0000313" key="4">
    <source>
        <dbReference type="Proteomes" id="UP000529637"/>
    </source>
</evidence>
<accession>A0A7Y6NM82</accession>
<dbReference type="Pfam" id="PF00773">
    <property type="entry name" value="RNB"/>
    <property type="match status" value="2"/>
</dbReference>
<reference evidence="3 4" key="1">
    <citation type="submission" date="2020-06" db="EMBL/GenBank/DDBJ databases">
        <title>Schlegella sp. ID0723 isolated from air conditioner.</title>
        <authorList>
            <person name="Kim D.Y."/>
            <person name="Kim D.-U."/>
        </authorList>
    </citation>
    <scope>NUCLEOTIDE SEQUENCE [LARGE SCALE GENOMIC DNA]</scope>
    <source>
        <strain evidence="3 4">ID0723</strain>
    </source>
</reference>
<comment type="caution">
    <text evidence="3">The sequence shown here is derived from an EMBL/GenBank/DDBJ whole genome shotgun (WGS) entry which is preliminary data.</text>
</comment>
<dbReference type="EMBL" id="JABWMJ010000003">
    <property type="protein sequence ID" value="NUZ05711.1"/>
    <property type="molecule type" value="Genomic_DNA"/>
</dbReference>
<dbReference type="GO" id="GO:0004540">
    <property type="term" value="F:RNA nuclease activity"/>
    <property type="evidence" value="ECO:0007669"/>
    <property type="project" value="InterPro"/>
</dbReference>
<dbReference type="GO" id="GO:0006402">
    <property type="term" value="P:mRNA catabolic process"/>
    <property type="evidence" value="ECO:0007669"/>
    <property type="project" value="TreeGrafter"/>
</dbReference>
<proteinExistence type="predicted"/>
<evidence type="ECO:0000259" key="2">
    <source>
        <dbReference type="SMART" id="SM00955"/>
    </source>
</evidence>
<feature type="domain" description="RNB" evidence="2">
    <location>
        <begin position="235"/>
        <end position="551"/>
    </location>
</feature>
<organism evidence="3 4">
    <name type="scientific">Piscinibacter koreensis</name>
    <dbReference type="NCBI Taxonomy" id="2742824"/>
    <lineage>
        <taxon>Bacteria</taxon>
        <taxon>Pseudomonadati</taxon>
        <taxon>Pseudomonadota</taxon>
        <taxon>Betaproteobacteria</taxon>
        <taxon>Burkholderiales</taxon>
        <taxon>Sphaerotilaceae</taxon>
        <taxon>Piscinibacter</taxon>
    </lineage>
</organism>
<gene>
    <name evidence="3" type="ORF">HQN59_08035</name>
</gene>
<protein>
    <submittedName>
        <fullName evidence="3">RNB domain-containing ribonuclease</fullName>
    </submittedName>
</protein>